<evidence type="ECO:0000313" key="2">
    <source>
        <dbReference type="EMBL" id="RQH07548.1"/>
    </source>
</evidence>
<proteinExistence type="predicted"/>
<feature type="transmembrane region" description="Helical" evidence="1">
    <location>
        <begin position="6"/>
        <end position="24"/>
    </location>
</feature>
<feature type="transmembrane region" description="Helical" evidence="1">
    <location>
        <begin position="77"/>
        <end position="97"/>
    </location>
</feature>
<name>A0A3N6MUK8_9BURK</name>
<evidence type="ECO:0000256" key="1">
    <source>
        <dbReference type="SAM" id="Phobius"/>
    </source>
</evidence>
<dbReference type="AlphaFoldDB" id="A0A3N6MUK8"/>
<keyword evidence="3" id="KW-1185">Reference proteome</keyword>
<protein>
    <submittedName>
        <fullName evidence="2">Uncharacterized protein</fullName>
    </submittedName>
</protein>
<organism evidence="2 3">
    <name type="scientific">Paraburkholderia dinghuensis</name>
    <dbReference type="NCBI Taxonomy" id="2305225"/>
    <lineage>
        <taxon>Bacteria</taxon>
        <taxon>Pseudomonadati</taxon>
        <taxon>Pseudomonadota</taxon>
        <taxon>Betaproteobacteria</taxon>
        <taxon>Burkholderiales</taxon>
        <taxon>Burkholderiaceae</taxon>
        <taxon>Paraburkholderia</taxon>
    </lineage>
</organism>
<dbReference type="Proteomes" id="UP000272778">
    <property type="component" value="Unassembled WGS sequence"/>
</dbReference>
<keyword evidence="1" id="KW-0812">Transmembrane</keyword>
<feature type="transmembrane region" description="Helical" evidence="1">
    <location>
        <begin position="45"/>
        <end position="65"/>
    </location>
</feature>
<evidence type="ECO:0000313" key="3">
    <source>
        <dbReference type="Proteomes" id="UP000272778"/>
    </source>
</evidence>
<dbReference type="OrthoDB" id="9107680at2"/>
<gene>
    <name evidence="2" type="ORF">D1Y85_09245</name>
</gene>
<sequence>MELTDWIVVLAIALMAIAFYCSRSNRNFALVDLVDRARHRRGTRLLVQGAIALWSALLTLDYSLFSPDSMPFGLKLSAQAVLGLALLLFVAGGNWSMRGLRLLRPRPLFSAC</sequence>
<accession>A0A3N6MUK8</accession>
<comment type="caution">
    <text evidence="2">The sequence shown here is derived from an EMBL/GenBank/DDBJ whole genome shotgun (WGS) entry which is preliminary data.</text>
</comment>
<reference evidence="2 3" key="1">
    <citation type="submission" date="2018-11" db="EMBL/GenBank/DDBJ databases">
        <title>Paraburkholderia sp. DHOA04, isolated from soil.</title>
        <authorList>
            <person name="Gao Z.-H."/>
            <person name="Qiu L.-H."/>
            <person name="Fu J.-C."/>
        </authorList>
    </citation>
    <scope>NUCLEOTIDE SEQUENCE [LARGE SCALE GENOMIC DNA]</scope>
    <source>
        <strain evidence="2 3">DHOA04</strain>
    </source>
</reference>
<dbReference type="RefSeq" id="WP_124150740.1">
    <property type="nucleotide sequence ID" value="NZ_RQIS01000005.1"/>
</dbReference>
<keyword evidence="1" id="KW-0472">Membrane</keyword>
<keyword evidence="1" id="KW-1133">Transmembrane helix</keyword>
<dbReference type="EMBL" id="RQIS01000005">
    <property type="protein sequence ID" value="RQH07548.1"/>
    <property type="molecule type" value="Genomic_DNA"/>
</dbReference>